<dbReference type="GeneID" id="68108819"/>
<comment type="caution">
    <text evidence="1">The sequence shown here is derived from an EMBL/GenBank/DDBJ whole genome shotgun (WGS) entry which is preliminary data.</text>
</comment>
<sequence>MQPISFNNSLNQAVIISPISLNDHDRTLEDMLSPSPIASRMVGEDQHHQQNEISNIVEHIHDELDHIQRDLSLISSIEPPHNFHNPREVLIVNYFSEEERKEIIKKDKTIDLYGSQVLGNDRLMEICQAELMKSNQLSSWKESISSVLHDDEWKYKKKKKR</sequence>
<protein>
    <submittedName>
        <fullName evidence="1">Uncharacterized protein</fullName>
    </submittedName>
</protein>
<name>A0A6A5C016_NAEFO</name>
<dbReference type="VEuPathDB" id="AmoebaDB:NfTy_054040"/>
<dbReference type="VEuPathDB" id="AmoebaDB:FDP41_001601"/>
<accession>A0A6A5C016</accession>
<keyword evidence="2" id="KW-1185">Reference proteome</keyword>
<evidence type="ECO:0000313" key="1">
    <source>
        <dbReference type="EMBL" id="KAF0979258.1"/>
    </source>
</evidence>
<proteinExistence type="predicted"/>
<dbReference type="VEuPathDB" id="AmoebaDB:NF0109680"/>
<dbReference type="EMBL" id="VFQX01000027">
    <property type="protein sequence ID" value="KAF0979258.1"/>
    <property type="molecule type" value="Genomic_DNA"/>
</dbReference>
<organism evidence="1 2">
    <name type="scientific">Naegleria fowleri</name>
    <name type="common">Brain eating amoeba</name>
    <dbReference type="NCBI Taxonomy" id="5763"/>
    <lineage>
        <taxon>Eukaryota</taxon>
        <taxon>Discoba</taxon>
        <taxon>Heterolobosea</taxon>
        <taxon>Tetramitia</taxon>
        <taxon>Eutetramitia</taxon>
        <taxon>Vahlkampfiidae</taxon>
        <taxon>Naegleria</taxon>
    </lineage>
</organism>
<reference evidence="1 2" key="1">
    <citation type="journal article" date="2019" name="Sci. Rep.">
        <title>Nanopore sequencing improves the draft genome of the human pathogenic amoeba Naegleria fowleri.</title>
        <authorList>
            <person name="Liechti N."/>
            <person name="Schurch N."/>
            <person name="Bruggmann R."/>
            <person name="Wittwer M."/>
        </authorList>
    </citation>
    <scope>NUCLEOTIDE SEQUENCE [LARGE SCALE GENOMIC DNA]</scope>
    <source>
        <strain evidence="1 2">ATCC 30894</strain>
    </source>
</reference>
<dbReference type="Proteomes" id="UP000444721">
    <property type="component" value="Unassembled WGS sequence"/>
</dbReference>
<dbReference type="OrthoDB" id="10425185at2759"/>
<evidence type="ECO:0000313" key="2">
    <source>
        <dbReference type="Proteomes" id="UP000444721"/>
    </source>
</evidence>
<dbReference type="AlphaFoldDB" id="A0A6A5C016"/>
<gene>
    <name evidence="1" type="ORF">FDP41_001601</name>
</gene>
<dbReference type="RefSeq" id="XP_044563971.1">
    <property type="nucleotide sequence ID" value="XM_044704704.1"/>
</dbReference>